<dbReference type="Pfam" id="PF00391">
    <property type="entry name" value="PEP-utilizers"/>
    <property type="match status" value="1"/>
</dbReference>
<organism evidence="4 5">
    <name type="scientific">Pseudomonas sediminis</name>
    <dbReference type="NCBI Taxonomy" id="1691904"/>
    <lineage>
        <taxon>Bacteria</taxon>
        <taxon>Pseudomonadati</taxon>
        <taxon>Pseudomonadota</taxon>
        <taxon>Gammaproteobacteria</taxon>
        <taxon>Pseudomonadales</taxon>
        <taxon>Pseudomonadaceae</taxon>
        <taxon>Pseudomonas</taxon>
    </lineage>
</organism>
<dbReference type="PANTHER" id="PTHR43615:SF1">
    <property type="entry name" value="PPDK_N DOMAIN-CONTAINING PROTEIN"/>
    <property type="match status" value="1"/>
</dbReference>
<feature type="compositionally biased region" description="Low complexity" evidence="1">
    <location>
        <begin position="1"/>
        <end position="14"/>
    </location>
</feature>
<comment type="caution">
    <text evidence="4">The sequence shown here is derived from an EMBL/GenBank/DDBJ whole genome shotgun (WGS) entry which is preliminary data.</text>
</comment>
<protein>
    <submittedName>
        <fullName evidence="4">Phosphoenolpyruvate synthase</fullName>
    </submittedName>
</protein>
<keyword evidence="4" id="KW-0670">Pyruvate</keyword>
<dbReference type="Gene3D" id="3.30.470.20">
    <property type="entry name" value="ATP-grasp fold, B domain"/>
    <property type="match status" value="1"/>
</dbReference>
<evidence type="ECO:0000256" key="1">
    <source>
        <dbReference type="SAM" id="MobiDB-lite"/>
    </source>
</evidence>
<dbReference type="InterPro" id="IPR008279">
    <property type="entry name" value="PEP-util_enz_mobile_dom"/>
</dbReference>
<dbReference type="NCBIfam" id="NF004508">
    <property type="entry name" value="PRK05849.1"/>
    <property type="match status" value="1"/>
</dbReference>
<sequence length="799" mass="88954">MSRSRLAARSGGRARSTHQGYGSGMTEQILAFSTKAGSLALLDGRLHSACVLPQVIFSVAQWRESAEACLVELRAKGWASMAVRSSSSREDGEQSSAAGAFDSCLNVEADGLSAAIEQVLESMGGQGASAHDQVFVQPMVGDVRMAGVGFGIDPATLAPYFVINYDESSGRTDIVTSGRSNELRTFYAHHAAGELPPSLAPVVALLRELQALFGRQAIDIEFAVDAQARLYLLQVRPLVLCAEPADVQAHGKLVRLIHDRITQGIRPQPFLHGERTVFGVMPDWNPAEIIGVRPRPLALSLYRELVTDMIWAYQRNNYGYRNLRSFPLMLHFHGLPYIDVRVSFNSFIPRDIDGALADKLVNYYIERLLAAPNLHDKVEFEIVFSCYTLDLPQRLQALQDAGFTEAECRRLADSLRELTNRIVHNETGLWRTDRQKLDVLLARRDEILGADTDPVTRIYWLLEDCRRYGTLPFAGLARAGFIAVQLLRSLVTVGVLDQSEYDAFLNGLSTVSGQMTQDLAQLDRTTFLARYGHLRPGTYDILSPRYDEAPDLYFDWHNLAVEARHDSTRFALSLAQMREISRLLSEHGLSHDVVGLFDFLQAGIELREYAKFVFTRNLSDALSLFRGLGHDLGFSAEDMSYANIQVIKELHAASADPRELIAASIEEGRRRYGETCQIVLPPLITRAEDAFCFHLPQAEPNFITQRQVTGSVMDYHQRDQLHGAIVMIPSADPGFDWIFSHRIAGFITAYGGTNSHMAIRANELGLPAVIGAGEVLYRKWAAAQMLNIDCANRRVEVLR</sequence>
<evidence type="ECO:0000259" key="2">
    <source>
        <dbReference type="Pfam" id="PF00391"/>
    </source>
</evidence>
<dbReference type="SUPFAM" id="SSF52009">
    <property type="entry name" value="Phosphohistidine domain"/>
    <property type="match status" value="1"/>
</dbReference>
<evidence type="ECO:0000259" key="3">
    <source>
        <dbReference type="Pfam" id="PF01326"/>
    </source>
</evidence>
<dbReference type="GO" id="GO:0005524">
    <property type="term" value="F:ATP binding"/>
    <property type="evidence" value="ECO:0007669"/>
    <property type="project" value="InterPro"/>
</dbReference>
<dbReference type="EMBL" id="NIQU01000002">
    <property type="protein sequence ID" value="PIA70659.1"/>
    <property type="molecule type" value="Genomic_DNA"/>
</dbReference>
<dbReference type="InterPro" id="IPR036637">
    <property type="entry name" value="Phosphohistidine_dom_sf"/>
</dbReference>
<dbReference type="GO" id="GO:0016301">
    <property type="term" value="F:kinase activity"/>
    <property type="evidence" value="ECO:0007669"/>
    <property type="project" value="InterPro"/>
</dbReference>
<evidence type="ECO:0000313" key="5">
    <source>
        <dbReference type="Proteomes" id="UP000229504"/>
    </source>
</evidence>
<dbReference type="Gene3D" id="3.30.1490.20">
    <property type="entry name" value="ATP-grasp fold, A domain"/>
    <property type="match status" value="1"/>
</dbReference>
<dbReference type="InterPro" id="IPR002192">
    <property type="entry name" value="PPDK_AMP/ATP-bd"/>
</dbReference>
<reference evidence="5" key="1">
    <citation type="submission" date="2017-06" db="EMBL/GenBank/DDBJ databases">
        <authorList>
            <person name="Rastogi G."/>
            <person name="Vaishampayan P."/>
            <person name="Seuylemezian A."/>
        </authorList>
    </citation>
    <scope>NUCLEOTIDE SEQUENCE [LARGE SCALE GENOMIC DNA]</scope>
    <source>
        <strain evidence="5">PI11</strain>
    </source>
</reference>
<feature type="domain" description="Pyruvate phosphate dikinase AMP/ATP-binding" evidence="3">
    <location>
        <begin position="76"/>
        <end position="157"/>
    </location>
</feature>
<dbReference type="InterPro" id="IPR013815">
    <property type="entry name" value="ATP_grasp_subdomain_1"/>
</dbReference>
<evidence type="ECO:0000313" key="4">
    <source>
        <dbReference type="EMBL" id="PIA70659.1"/>
    </source>
</evidence>
<dbReference type="Pfam" id="PF01326">
    <property type="entry name" value="PPDK_N"/>
    <property type="match status" value="1"/>
</dbReference>
<name>A0A2G5FRP8_9PSED</name>
<dbReference type="InterPro" id="IPR051549">
    <property type="entry name" value="PEP_Utilizing_Enz"/>
</dbReference>
<dbReference type="AlphaFoldDB" id="A0A2G5FRP8"/>
<accession>A0A2G5FRP8</accession>
<feature type="domain" description="PEP-utilising enzyme mobile" evidence="2">
    <location>
        <begin position="722"/>
        <end position="791"/>
    </location>
</feature>
<dbReference type="Proteomes" id="UP000229504">
    <property type="component" value="Unassembled WGS sequence"/>
</dbReference>
<gene>
    <name evidence="4" type="ORF">CDO35_06595</name>
</gene>
<dbReference type="SUPFAM" id="SSF56059">
    <property type="entry name" value="Glutathione synthetase ATP-binding domain-like"/>
    <property type="match status" value="1"/>
</dbReference>
<feature type="region of interest" description="Disordered" evidence="1">
    <location>
        <begin position="1"/>
        <end position="21"/>
    </location>
</feature>
<dbReference type="Gene3D" id="3.50.30.10">
    <property type="entry name" value="Phosphohistidine domain"/>
    <property type="match status" value="1"/>
</dbReference>
<dbReference type="PANTHER" id="PTHR43615">
    <property type="entry name" value="PHOSPHOENOLPYRUVATE SYNTHASE-RELATED"/>
    <property type="match status" value="1"/>
</dbReference>
<proteinExistence type="predicted"/>